<keyword evidence="1" id="KW-1133">Transmembrane helix</keyword>
<dbReference type="VEuPathDB" id="FungiDB:H257_08126"/>
<evidence type="ECO:0000256" key="1">
    <source>
        <dbReference type="SAM" id="Phobius"/>
    </source>
</evidence>
<dbReference type="EMBL" id="KI913130">
    <property type="protein sequence ID" value="ETV78636.1"/>
    <property type="molecule type" value="Genomic_DNA"/>
</dbReference>
<sequence>MPIGVHARPLDPHGRAHAAEVQTQILALEVKDLVTSNQFTFALSHNRSSQTIATVPKCRTLLSVIAINVVSSLHRLHGHLAYDKPTLFNFLFFVALLLIGLQVVQQGNDVIEKHMLLLLLFVNTRKTC</sequence>
<dbReference type="RefSeq" id="XP_009832217.1">
    <property type="nucleotide sequence ID" value="XM_009833915.1"/>
</dbReference>
<accession>W4GH87</accession>
<dbReference type="GeneID" id="20810122"/>
<keyword evidence="1" id="KW-0472">Membrane</keyword>
<proteinExistence type="predicted"/>
<keyword evidence="1" id="KW-0812">Transmembrane</keyword>
<feature type="transmembrane region" description="Helical" evidence="1">
    <location>
        <begin position="86"/>
        <end position="104"/>
    </location>
</feature>
<reference evidence="2" key="1">
    <citation type="submission" date="2013-12" db="EMBL/GenBank/DDBJ databases">
        <title>The Genome Sequence of Aphanomyces astaci APO3.</title>
        <authorList>
            <consortium name="The Broad Institute Genomics Platform"/>
            <person name="Russ C."/>
            <person name="Tyler B."/>
            <person name="van West P."/>
            <person name="Dieguez-Uribeondo J."/>
            <person name="Young S.K."/>
            <person name="Zeng Q."/>
            <person name="Gargeya S."/>
            <person name="Fitzgerald M."/>
            <person name="Abouelleil A."/>
            <person name="Alvarado L."/>
            <person name="Chapman S.B."/>
            <person name="Gainer-Dewar J."/>
            <person name="Goldberg J."/>
            <person name="Griggs A."/>
            <person name="Gujja S."/>
            <person name="Hansen M."/>
            <person name="Howarth C."/>
            <person name="Imamovic A."/>
            <person name="Ireland A."/>
            <person name="Larimer J."/>
            <person name="McCowan C."/>
            <person name="Murphy C."/>
            <person name="Pearson M."/>
            <person name="Poon T.W."/>
            <person name="Priest M."/>
            <person name="Roberts A."/>
            <person name="Saif S."/>
            <person name="Shea T."/>
            <person name="Sykes S."/>
            <person name="Wortman J."/>
            <person name="Nusbaum C."/>
            <person name="Birren B."/>
        </authorList>
    </citation>
    <scope>NUCLEOTIDE SEQUENCE [LARGE SCALE GENOMIC DNA]</scope>
    <source>
        <strain evidence="2">APO3</strain>
    </source>
</reference>
<name>W4GH87_APHAT</name>
<organism evidence="2">
    <name type="scientific">Aphanomyces astaci</name>
    <name type="common">Crayfish plague agent</name>
    <dbReference type="NCBI Taxonomy" id="112090"/>
    <lineage>
        <taxon>Eukaryota</taxon>
        <taxon>Sar</taxon>
        <taxon>Stramenopiles</taxon>
        <taxon>Oomycota</taxon>
        <taxon>Saprolegniomycetes</taxon>
        <taxon>Saprolegniales</taxon>
        <taxon>Verrucalvaceae</taxon>
        <taxon>Aphanomyces</taxon>
    </lineage>
</organism>
<evidence type="ECO:0000313" key="2">
    <source>
        <dbReference type="EMBL" id="ETV78636.1"/>
    </source>
</evidence>
<protein>
    <submittedName>
        <fullName evidence="2">Uncharacterized protein</fullName>
    </submittedName>
</protein>
<gene>
    <name evidence="2" type="ORF">H257_08126</name>
</gene>
<dbReference type="AlphaFoldDB" id="W4GH87"/>